<evidence type="ECO:0000256" key="1">
    <source>
        <dbReference type="SAM" id="MobiDB-lite"/>
    </source>
</evidence>
<keyword evidence="3" id="KW-1185">Reference proteome</keyword>
<dbReference type="AlphaFoldDB" id="A0A5C6N267"/>
<reference evidence="2 3" key="1">
    <citation type="submission" date="2019-04" db="EMBL/GenBank/DDBJ databases">
        <title>Chromosome genome assembly for Takifugu flavidus.</title>
        <authorList>
            <person name="Xiao S."/>
        </authorList>
    </citation>
    <scope>NUCLEOTIDE SEQUENCE [LARGE SCALE GENOMIC DNA]</scope>
    <source>
        <strain evidence="2">HTHZ2018</strain>
        <tissue evidence="2">Muscle</tissue>
    </source>
</reference>
<proteinExistence type="predicted"/>
<feature type="region of interest" description="Disordered" evidence="1">
    <location>
        <begin position="87"/>
        <end position="139"/>
    </location>
</feature>
<comment type="caution">
    <text evidence="2">The sequence shown here is derived from an EMBL/GenBank/DDBJ whole genome shotgun (WGS) entry which is preliminary data.</text>
</comment>
<organism evidence="2 3">
    <name type="scientific">Takifugu flavidus</name>
    <name type="common">sansaifugu</name>
    <dbReference type="NCBI Taxonomy" id="433684"/>
    <lineage>
        <taxon>Eukaryota</taxon>
        <taxon>Metazoa</taxon>
        <taxon>Chordata</taxon>
        <taxon>Craniata</taxon>
        <taxon>Vertebrata</taxon>
        <taxon>Euteleostomi</taxon>
        <taxon>Actinopterygii</taxon>
        <taxon>Neopterygii</taxon>
        <taxon>Teleostei</taxon>
        <taxon>Neoteleostei</taxon>
        <taxon>Acanthomorphata</taxon>
        <taxon>Eupercaria</taxon>
        <taxon>Tetraodontiformes</taxon>
        <taxon>Tetradontoidea</taxon>
        <taxon>Tetraodontidae</taxon>
        <taxon>Takifugu</taxon>
    </lineage>
</organism>
<dbReference type="EMBL" id="RHFK02000017">
    <property type="protein sequence ID" value="TWW61582.1"/>
    <property type="molecule type" value="Genomic_DNA"/>
</dbReference>
<evidence type="ECO:0000313" key="2">
    <source>
        <dbReference type="EMBL" id="TWW61582.1"/>
    </source>
</evidence>
<sequence>MTTAERLLSEALVMLTVLNSHMGEPPHIYGEEEAGACRGGPRFQQGLGPLVAERTSCSQLVARGRLQGTGLIAVSQLLPAVGLHRGVQSARPGDMGAKAQRWSLDSGSWGADKAPFRGPRPGDNDLAKLSPLLHSSTKD</sequence>
<evidence type="ECO:0000313" key="3">
    <source>
        <dbReference type="Proteomes" id="UP000324091"/>
    </source>
</evidence>
<name>A0A5C6N267_9TELE</name>
<gene>
    <name evidence="2" type="ORF">D4764_04G0002290</name>
</gene>
<dbReference type="Proteomes" id="UP000324091">
    <property type="component" value="Chromosome 4"/>
</dbReference>
<protein>
    <submittedName>
        <fullName evidence="2">Uncharacterized protein</fullName>
    </submittedName>
</protein>
<accession>A0A5C6N267</accession>